<sequence>MDPTRDPAPCMPATPYRHVAARCDDDGLPPATVDQDVEEYFFE</sequence>
<gene>
    <name evidence="1" type="ORF">GCM10008101_24060</name>
</gene>
<evidence type="ECO:0000313" key="2">
    <source>
        <dbReference type="Proteomes" id="UP000643403"/>
    </source>
</evidence>
<name>A0ABQ3C6B5_9GAMM</name>
<keyword evidence="2" id="KW-1185">Reference proteome</keyword>
<proteinExistence type="predicted"/>
<reference evidence="2" key="1">
    <citation type="journal article" date="2019" name="Int. J. Syst. Evol. Microbiol.">
        <title>The Global Catalogue of Microorganisms (GCM) 10K type strain sequencing project: providing services to taxonomists for standard genome sequencing and annotation.</title>
        <authorList>
            <consortium name="The Broad Institute Genomics Platform"/>
            <consortium name="The Broad Institute Genome Sequencing Center for Infectious Disease"/>
            <person name="Wu L."/>
            <person name="Ma J."/>
        </authorList>
    </citation>
    <scope>NUCLEOTIDE SEQUENCE [LARGE SCALE GENOMIC DNA]</scope>
    <source>
        <strain evidence="2">KCTC 22558</strain>
    </source>
</reference>
<dbReference type="RefSeq" id="WP_268244885.1">
    <property type="nucleotide sequence ID" value="NZ_BMXY01000003.1"/>
</dbReference>
<organism evidence="1 2">
    <name type="scientific">Cognatilysobacter xinjiangensis</name>
    <dbReference type="NCBI Taxonomy" id="546892"/>
    <lineage>
        <taxon>Bacteria</taxon>
        <taxon>Pseudomonadati</taxon>
        <taxon>Pseudomonadota</taxon>
        <taxon>Gammaproteobacteria</taxon>
        <taxon>Lysobacterales</taxon>
        <taxon>Lysobacteraceae</taxon>
        <taxon>Cognatilysobacter</taxon>
    </lineage>
</organism>
<evidence type="ECO:0000313" key="1">
    <source>
        <dbReference type="EMBL" id="GGZ68925.1"/>
    </source>
</evidence>
<comment type="caution">
    <text evidence="1">The sequence shown here is derived from an EMBL/GenBank/DDBJ whole genome shotgun (WGS) entry which is preliminary data.</text>
</comment>
<dbReference type="Proteomes" id="UP000643403">
    <property type="component" value="Unassembled WGS sequence"/>
</dbReference>
<protein>
    <submittedName>
        <fullName evidence="1">Uncharacterized protein</fullName>
    </submittedName>
</protein>
<accession>A0ABQ3C6B5</accession>
<dbReference type="EMBL" id="BMXY01000003">
    <property type="protein sequence ID" value="GGZ68925.1"/>
    <property type="molecule type" value="Genomic_DNA"/>
</dbReference>